<accession>A0A067SMC2</accession>
<keyword evidence="2" id="KW-1185">Reference proteome</keyword>
<name>A0A067SMC2_GALM3</name>
<dbReference type="HOGENOM" id="CLU_030662_0_0_1"/>
<proteinExistence type="predicted"/>
<protein>
    <recommendedName>
        <fullName evidence="3">F-box domain-containing protein</fullName>
    </recommendedName>
</protein>
<evidence type="ECO:0000313" key="2">
    <source>
        <dbReference type="Proteomes" id="UP000027222"/>
    </source>
</evidence>
<organism evidence="1 2">
    <name type="scientific">Galerina marginata (strain CBS 339.88)</name>
    <dbReference type="NCBI Taxonomy" id="685588"/>
    <lineage>
        <taxon>Eukaryota</taxon>
        <taxon>Fungi</taxon>
        <taxon>Dikarya</taxon>
        <taxon>Basidiomycota</taxon>
        <taxon>Agaricomycotina</taxon>
        <taxon>Agaricomycetes</taxon>
        <taxon>Agaricomycetidae</taxon>
        <taxon>Agaricales</taxon>
        <taxon>Agaricineae</taxon>
        <taxon>Strophariaceae</taxon>
        <taxon>Galerina</taxon>
    </lineage>
</organism>
<dbReference type="AlphaFoldDB" id="A0A067SMC2"/>
<dbReference type="OrthoDB" id="3365698at2759"/>
<sequence>MATPAQAIYFLDIDILLYIFSLNANIFCPSENPLKTTRFTSQVCRLWRSTILTAPSLWGKLLDLDHLCLYTDEFKDDILQRIGTSSSLWIKATSKISQQRTSVVQKIKAFFFSILGTHWERIEVLAVKFDVHGLDSKLLRAIYLPAPRLRVFDLDFHGFLPEFDVNWEADSSANPTAQALFANEAPFLFTFHAAFIKPNLRAPWFPNIRSLRLGSFFTLAELLDALKRMRLLESINIRQSELISSDGPLLNGLSHIHLPNLRYIRLESEIITGVALLRRIRPARGCSLSVCVSELGADLRRSENLAAALDFLSKFARDYFTYHFSTSISLEISSDFFSFQDKTNPTNSPSASIFDVSIYLSAGTSSTDMSLLLTSFTLPTPAFESVTELELKASTLEYKINAPFAAFFHSFPSVKKLIIDEAGLKSIFDVQSQDPQSLFPVLDTLRLDCLPFNLSEWDDIQGSYYTSIGVSYFLRLQKDSGHPISVLDLTTCPMDRTPKLAYSNEMVGMKVLWKMWGARDVFEFECR</sequence>
<gene>
    <name evidence="1" type="ORF">GALMADRAFT_215453</name>
</gene>
<reference evidence="2" key="1">
    <citation type="journal article" date="2014" name="Proc. Natl. Acad. Sci. U.S.A.">
        <title>Extensive sampling of basidiomycete genomes demonstrates inadequacy of the white-rot/brown-rot paradigm for wood decay fungi.</title>
        <authorList>
            <person name="Riley R."/>
            <person name="Salamov A.A."/>
            <person name="Brown D.W."/>
            <person name="Nagy L.G."/>
            <person name="Floudas D."/>
            <person name="Held B.W."/>
            <person name="Levasseur A."/>
            <person name="Lombard V."/>
            <person name="Morin E."/>
            <person name="Otillar R."/>
            <person name="Lindquist E.A."/>
            <person name="Sun H."/>
            <person name="LaButti K.M."/>
            <person name="Schmutz J."/>
            <person name="Jabbour D."/>
            <person name="Luo H."/>
            <person name="Baker S.E."/>
            <person name="Pisabarro A.G."/>
            <person name="Walton J.D."/>
            <person name="Blanchette R.A."/>
            <person name="Henrissat B."/>
            <person name="Martin F."/>
            <person name="Cullen D."/>
            <person name="Hibbett D.S."/>
            <person name="Grigoriev I.V."/>
        </authorList>
    </citation>
    <scope>NUCLEOTIDE SEQUENCE [LARGE SCALE GENOMIC DNA]</scope>
    <source>
        <strain evidence="2">CBS 339.88</strain>
    </source>
</reference>
<dbReference type="EMBL" id="KL142405">
    <property type="protein sequence ID" value="KDR68854.1"/>
    <property type="molecule type" value="Genomic_DNA"/>
</dbReference>
<dbReference type="Proteomes" id="UP000027222">
    <property type="component" value="Unassembled WGS sequence"/>
</dbReference>
<evidence type="ECO:0000313" key="1">
    <source>
        <dbReference type="EMBL" id="KDR68854.1"/>
    </source>
</evidence>
<evidence type="ECO:0008006" key="3">
    <source>
        <dbReference type="Google" id="ProtNLM"/>
    </source>
</evidence>